<dbReference type="AlphaFoldDB" id="A0AAV4N3C7"/>
<evidence type="ECO:0000313" key="2">
    <source>
        <dbReference type="Proteomes" id="UP001054945"/>
    </source>
</evidence>
<sequence>MEDLHEACSRHEDVNDSSQSAAPPLLCRAPFFFERGSAFLQIGCQSRGLGARVNIRSEGCCFCGSAPTGIITPLLKLSHPEDFTGQTLIKSCSVSRPSYYVIPGIIKISFYHSIGDAVW</sequence>
<evidence type="ECO:0000313" key="1">
    <source>
        <dbReference type="EMBL" id="GIX78335.1"/>
    </source>
</evidence>
<organism evidence="1 2">
    <name type="scientific">Caerostris extrusa</name>
    <name type="common">Bark spider</name>
    <name type="synonym">Caerostris bankana</name>
    <dbReference type="NCBI Taxonomy" id="172846"/>
    <lineage>
        <taxon>Eukaryota</taxon>
        <taxon>Metazoa</taxon>
        <taxon>Ecdysozoa</taxon>
        <taxon>Arthropoda</taxon>
        <taxon>Chelicerata</taxon>
        <taxon>Arachnida</taxon>
        <taxon>Araneae</taxon>
        <taxon>Araneomorphae</taxon>
        <taxon>Entelegynae</taxon>
        <taxon>Araneoidea</taxon>
        <taxon>Araneidae</taxon>
        <taxon>Caerostris</taxon>
    </lineage>
</organism>
<accession>A0AAV4N3C7</accession>
<gene>
    <name evidence="1" type="ORF">CEXT_48351</name>
</gene>
<dbReference type="Proteomes" id="UP001054945">
    <property type="component" value="Unassembled WGS sequence"/>
</dbReference>
<reference evidence="1 2" key="1">
    <citation type="submission" date="2021-06" db="EMBL/GenBank/DDBJ databases">
        <title>Caerostris extrusa draft genome.</title>
        <authorList>
            <person name="Kono N."/>
            <person name="Arakawa K."/>
        </authorList>
    </citation>
    <scope>NUCLEOTIDE SEQUENCE [LARGE SCALE GENOMIC DNA]</scope>
</reference>
<comment type="caution">
    <text evidence="1">The sequence shown here is derived from an EMBL/GenBank/DDBJ whole genome shotgun (WGS) entry which is preliminary data.</text>
</comment>
<proteinExistence type="predicted"/>
<keyword evidence="2" id="KW-1185">Reference proteome</keyword>
<name>A0AAV4N3C7_CAEEX</name>
<dbReference type="EMBL" id="BPLR01002834">
    <property type="protein sequence ID" value="GIX78335.1"/>
    <property type="molecule type" value="Genomic_DNA"/>
</dbReference>
<protein>
    <submittedName>
        <fullName evidence="1">Uncharacterized protein</fullName>
    </submittedName>
</protein>